<dbReference type="SUPFAM" id="SSF90229">
    <property type="entry name" value="CCCH zinc finger"/>
    <property type="match status" value="2"/>
</dbReference>
<dbReference type="EMBL" id="FX115461">
    <property type="protein sequence ID" value="BAJ77564.1"/>
    <property type="molecule type" value="mRNA"/>
</dbReference>
<evidence type="ECO:0000256" key="2">
    <source>
        <dbReference type="ARBA" id="ARBA00022737"/>
    </source>
</evidence>
<feature type="domain" description="C3H1-type" evidence="6">
    <location>
        <begin position="64"/>
        <end position="90"/>
    </location>
</feature>
<protein>
    <submittedName>
        <fullName evidence="7">Cgd5_1070 protein</fullName>
    </submittedName>
</protein>
<dbReference type="GO" id="GO:0045892">
    <property type="term" value="P:negative regulation of DNA-templated transcription"/>
    <property type="evidence" value="ECO:0007669"/>
    <property type="project" value="InterPro"/>
</dbReference>
<keyword evidence="4 5" id="KW-0862">Zinc</keyword>
<evidence type="ECO:0000313" key="9">
    <source>
        <dbReference type="Proteomes" id="UP000593906"/>
    </source>
</evidence>
<dbReference type="SMART" id="SM00356">
    <property type="entry name" value="ZnF_C3H1"/>
    <property type="match status" value="3"/>
</dbReference>
<dbReference type="InterPro" id="IPR041367">
    <property type="entry name" value="Znf-CCCH_4"/>
</dbReference>
<keyword evidence="3 5" id="KW-0863">Zinc-finger</keyword>
<evidence type="ECO:0000313" key="7">
    <source>
        <dbReference type="EMBL" id="BAJ77564.1"/>
    </source>
</evidence>
<reference evidence="7" key="1">
    <citation type="submission" date="2011-02" db="EMBL/GenBank/DDBJ databases">
        <title>Construction and analysis of full-length cDNA library of Cryptosporidium parvum.</title>
        <authorList>
            <person name="Yamagishi J."/>
            <person name="Wakaguri H."/>
            <person name="Sugano S."/>
            <person name="Kawano S."/>
            <person name="Fujisaki K."/>
            <person name="Sugimoto C."/>
            <person name="Watanabe J."/>
            <person name="Suzuki Y."/>
            <person name="Kimata I."/>
            <person name="Xuan X."/>
        </authorList>
    </citation>
    <scope>NUCLEOTIDE SEQUENCE</scope>
    <source>
        <strain evidence="7">HNJ-1</strain>
    </source>
</reference>
<dbReference type="InterPro" id="IPR036855">
    <property type="entry name" value="Znf_CCCH_sf"/>
</dbReference>
<evidence type="ECO:0000313" key="8">
    <source>
        <dbReference type="EMBL" id="QOY41542.1"/>
    </source>
</evidence>
<feature type="domain" description="C3H1-type" evidence="6">
    <location>
        <begin position="93"/>
        <end position="116"/>
    </location>
</feature>
<dbReference type="PANTHER" id="PTHR13119">
    <property type="entry name" value="ZINC FINGER CCCH DOMAIN-CONTAINING PROTEI"/>
    <property type="match status" value="1"/>
</dbReference>
<evidence type="ECO:0000256" key="3">
    <source>
        <dbReference type="ARBA" id="ARBA00022771"/>
    </source>
</evidence>
<feature type="domain" description="C3H1-type" evidence="6">
    <location>
        <begin position="35"/>
        <end position="62"/>
    </location>
</feature>
<dbReference type="PANTHER" id="PTHR13119:SF12">
    <property type="entry name" value="PROTEIN SUPPRESSOR OF SABLE"/>
    <property type="match status" value="1"/>
</dbReference>
<dbReference type="InterPro" id="IPR000571">
    <property type="entry name" value="Znf_CCCH"/>
</dbReference>
<keyword evidence="1 5" id="KW-0479">Metal-binding</keyword>
<feature type="zinc finger region" description="C3H1-type" evidence="5">
    <location>
        <begin position="93"/>
        <end position="116"/>
    </location>
</feature>
<dbReference type="Proteomes" id="UP000593906">
    <property type="component" value="Chromosome 5"/>
</dbReference>
<dbReference type="InterPro" id="IPR045124">
    <property type="entry name" value="Su(sable)-like"/>
</dbReference>
<dbReference type="Pfam" id="PF18044">
    <property type="entry name" value="zf-CCCH_4"/>
    <property type="match status" value="1"/>
</dbReference>
<dbReference type="GO" id="GO:0008270">
    <property type="term" value="F:zinc ion binding"/>
    <property type="evidence" value="ECO:0007669"/>
    <property type="project" value="UniProtKB-KW"/>
</dbReference>
<evidence type="ECO:0000256" key="1">
    <source>
        <dbReference type="ARBA" id="ARBA00022723"/>
    </source>
</evidence>
<evidence type="ECO:0000256" key="4">
    <source>
        <dbReference type="ARBA" id="ARBA00022833"/>
    </source>
</evidence>
<dbReference type="VEuPathDB" id="CryptoDB:CPATCC_0022880"/>
<evidence type="ECO:0000256" key="5">
    <source>
        <dbReference type="PROSITE-ProRule" id="PRU00723"/>
    </source>
</evidence>
<dbReference type="GO" id="GO:0005634">
    <property type="term" value="C:nucleus"/>
    <property type="evidence" value="ECO:0007669"/>
    <property type="project" value="TreeGrafter"/>
</dbReference>
<dbReference type="GO" id="GO:0003723">
    <property type="term" value="F:RNA binding"/>
    <property type="evidence" value="ECO:0007669"/>
    <property type="project" value="InterPro"/>
</dbReference>
<accession>F0X4P3</accession>
<sequence length="253" mass="29515">MNILTLSLIMSKASEDEKIIKKKITKKLALQSNKSNRLQLCTYFIKGRCKNGSSCQFKHSAIPITKKKLCWYFISGKCSKSDCQYSHEISKFPCRYLNTVGFCRNLKDCRFSHELIKTEQQREEFVRENKDYLLLPHKDGGPSEIHVNHMWWVPLLKKIIKEDEEIAAKRSFIKRLYNESETSVPKGICSSIEPRFAINISNRSENICLTDTTSEYSSKEYNSNTSNSFNRIFERKEFNIKKLYSNLFGNSNN</sequence>
<dbReference type="Pfam" id="PF14608">
    <property type="entry name" value="zf-CCCH_2"/>
    <property type="match status" value="2"/>
</dbReference>
<organism evidence="7">
    <name type="scientific">Cryptosporidium parvum</name>
    <dbReference type="NCBI Taxonomy" id="5807"/>
    <lineage>
        <taxon>Eukaryota</taxon>
        <taxon>Sar</taxon>
        <taxon>Alveolata</taxon>
        <taxon>Apicomplexa</taxon>
        <taxon>Conoidasida</taxon>
        <taxon>Coccidia</taxon>
        <taxon>Eucoccidiorida</taxon>
        <taxon>Eimeriorina</taxon>
        <taxon>Cryptosporidiidae</taxon>
        <taxon>Cryptosporidium</taxon>
    </lineage>
</organism>
<gene>
    <name evidence="7" type="primary">cgd5_1070</name>
    <name evidence="8" type="ORF">CPATCC_002108</name>
</gene>
<dbReference type="AlphaFoldDB" id="F0X4P3"/>
<feature type="zinc finger region" description="C3H1-type" evidence="5">
    <location>
        <begin position="35"/>
        <end position="62"/>
    </location>
</feature>
<reference evidence="8 9" key="2">
    <citation type="submission" date="2019-09" db="EMBL/GenBank/DDBJ databases">
        <title>Consistent, comparative and evidence-based genome assembly and annotation for Cryptosporidium parvum, C. hominis and C. tyzzeri.</title>
        <authorList>
            <person name="Baptista R.P."/>
            <person name="Li Y."/>
            <person name="Sateriale A."/>
            <person name="Ansell B."/>
            <person name="Jex A."/>
            <person name="Sanders M."/>
            <person name="Brooks K."/>
            <person name="Tracey A."/>
            <person name="Berriman M."/>
            <person name="Striepen B."/>
            <person name="Cotton J.A."/>
            <person name="Kissinger J.C."/>
        </authorList>
    </citation>
    <scope>NUCLEOTIDE SEQUENCE [LARGE SCALE GENOMIC DNA]</scope>
    <source>
        <strain evidence="8 9">IOWA-ATCC</strain>
    </source>
</reference>
<proteinExistence type="evidence at transcript level"/>
<dbReference type="EMBL" id="CP044418">
    <property type="protein sequence ID" value="QOY41542.1"/>
    <property type="molecule type" value="Genomic_DNA"/>
</dbReference>
<dbReference type="PROSITE" id="PS50103">
    <property type="entry name" value="ZF_C3H1"/>
    <property type="match status" value="3"/>
</dbReference>
<name>F0X4P3_CRYPV</name>
<dbReference type="Gene3D" id="4.10.1000.10">
    <property type="entry name" value="Zinc finger, CCCH-type"/>
    <property type="match status" value="1"/>
</dbReference>
<dbReference type="VEuPathDB" id="CryptoDB:cgd5_1070"/>
<keyword evidence="2" id="KW-0677">Repeat</keyword>
<feature type="zinc finger region" description="C3H1-type" evidence="5">
    <location>
        <begin position="64"/>
        <end position="90"/>
    </location>
</feature>
<evidence type="ECO:0000259" key="6">
    <source>
        <dbReference type="PROSITE" id="PS50103"/>
    </source>
</evidence>